<feature type="non-terminal residue" evidence="1">
    <location>
        <position position="1"/>
    </location>
</feature>
<evidence type="ECO:0000313" key="2">
    <source>
        <dbReference type="Proteomes" id="UP001189429"/>
    </source>
</evidence>
<accession>A0ABN9WYW0</accession>
<evidence type="ECO:0000313" key="1">
    <source>
        <dbReference type="EMBL" id="CAK0892142.1"/>
    </source>
</evidence>
<comment type="caution">
    <text evidence="1">The sequence shown here is derived from an EMBL/GenBank/DDBJ whole genome shotgun (WGS) entry which is preliminary data.</text>
</comment>
<dbReference type="EMBL" id="CAUYUJ010019570">
    <property type="protein sequence ID" value="CAK0892142.1"/>
    <property type="molecule type" value="Genomic_DNA"/>
</dbReference>
<organism evidence="1 2">
    <name type="scientific">Prorocentrum cordatum</name>
    <dbReference type="NCBI Taxonomy" id="2364126"/>
    <lineage>
        <taxon>Eukaryota</taxon>
        <taxon>Sar</taxon>
        <taxon>Alveolata</taxon>
        <taxon>Dinophyceae</taxon>
        <taxon>Prorocentrales</taxon>
        <taxon>Prorocentraceae</taxon>
        <taxon>Prorocentrum</taxon>
    </lineage>
</organism>
<sequence>PMPIELVQAIMPVLVRSMLRTRQGLAALESVVFNIAHLQADHEVCQAMRLTGRYFVQEAQRLRLQHRQEIQNGVRVVELDKLGVPRPHLWLTLVGALQQQGDRVGAQTAAIIKTYMDTVKADQSMTNETLDSHCRFCKIGFTHDRATMKIFLEASGSGIQVEVLAGLVQIGASIKRGTPPRSHQERLMQLALDGMENLS</sequence>
<gene>
    <name evidence="1" type="ORF">PCOR1329_LOCUS71876</name>
</gene>
<reference evidence="1" key="1">
    <citation type="submission" date="2023-10" db="EMBL/GenBank/DDBJ databases">
        <authorList>
            <person name="Chen Y."/>
            <person name="Shah S."/>
            <person name="Dougan E. K."/>
            <person name="Thang M."/>
            <person name="Chan C."/>
        </authorList>
    </citation>
    <scope>NUCLEOTIDE SEQUENCE [LARGE SCALE GENOMIC DNA]</scope>
</reference>
<proteinExistence type="predicted"/>
<name>A0ABN9WYW0_9DINO</name>
<keyword evidence="2" id="KW-1185">Reference proteome</keyword>
<protein>
    <submittedName>
        <fullName evidence="1">Uncharacterized protein</fullName>
    </submittedName>
</protein>
<dbReference type="Proteomes" id="UP001189429">
    <property type="component" value="Unassembled WGS sequence"/>
</dbReference>